<keyword evidence="2" id="KW-0732">Signal</keyword>
<evidence type="ECO:0000256" key="2">
    <source>
        <dbReference type="SAM" id="SignalP"/>
    </source>
</evidence>
<feature type="compositionally biased region" description="Low complexity" evidence="1">
    <location>
        <begin position="34"/>
        <end position="48"/>
    </location>
</feature>
<evidence type="ECO:0000313" key="3">
    <source>
        <dbReference type="EMBL" id="RBM01588.1"/>
    </source>
</evidence>
<evidence type="ECO:0000313" key="4">
    <source>
        <dbReference type="Proteomes" id="UP000252167"/>
    </source>
</evidence>
<name>A0A365YG51_9MICC</name>
<evidence type="ECO:0000256" key="1">
    <source>
        <dbReference type="SAM" id="MobiDB-lite"/>
    </source>
</evidence>
<keyword evidence="4" id="KW-1185">Reference proteome</keyword>
<organism evidence="3 4">
    <name type="scientific">Glutamicibacter soli</name>
    <dbReference type="NCBI Taxonomy" id="453836"/>
    <lineage>
        <taxon>Bacteria</taxon>
        <taxon>Bacillati</taxon>
        <taxon>Actinomycetota</taxon>
        <taxon>Actinomycetes</taxon>
        <taxon>Micrococcales</taxon>
        <taxon>Micrococcaceae</taxon>
        <taxon>Glutamicibacter</taxon>
    </lineage>
</organism>
<dbReference type="InterPro" id="IPR021417">
    <property type="entry name" value="DUF3060"/>
</dbReference>
<accession>A0A365YG51</accession>
<feature type="signal peptide" evidence="2">
    <location>
        <begin position="1"/>
        <end position="23"/>
    </location>
</feature>
<proteinExistence type="predicted"/>
<dbReference type="AlphaFoldDB" id="A0A365YG51"/>
<dbReference type="EMBL" id="POAF01000003">
    <property type="protein sequence ID" value="RBM01588.1"/>
    <property type="molecule type" value="Genomic_DNA"/>
</dbReference>
<comment type="caution">
    <text evidence="3">The sequence shown here is derived from an EMBL/GenBank/DDBJ whole genome shotgun (WGS) entry which is preliminary data.</text>
</comment>
<protein>
    <submittedName>
        <fullName evidence="3">DUF3060 domain-containing protein</fullName>
    </submittedName>
</protein>
<feature type="chain" id="PRO_5038567904" evidence="2">
    <location>
        <begin position="24"/>
        <end position="190"/>
    </location>
</feature>
<feature type="region of interest" description="Disordered" evidence="1">
    <location>
        <begin position="31"/>
        <end position="74"/>
    </location>
</feature>
<sequence length="190" mass="19396">MPAPRTKRTVSTLAALMLAIPLAGCVSIQPQEESPAPTASAVPTATASIQGTATPLPKDPTSTEGSLGTVPKETAGDSFQAGFDKILEHAQKKKCSQDTDISEDGQILLLVGDCKDVAITGTGNMIVANNARSVAISGAGNIVAIKSLRQVEVSGVGNVVAWRSGDTHVTDSGQSNSLGRNALDGVELAF</sequence>
<dbReference type="Proteomes" id="UP000252167">
    <property type="component" value="Unassembled WGS sequence"/>
</dbReference>
<gene>
    <name evidence="3" type="ORF">C1H84_06985</name>
</gene>
<dbReference type="RefSeq" id="WP_047120049.1">
    <property type="nucleotide sequence ID" value="NZ_CM125969.1"/>
</dbReference>
<dbReference type="Pfam" id="PF11259">
    <property type="entry name" value="DUF3060"/>
    <property type="match status" value="1"/>
</dbReference>
<reference evidence="3 4" key="1">
    <citation type="submission" date="2018-01" db="EMBL/GenBank/DDBJ databases">
        <title>Glutamicibacter soli strain NHPC-3 Whole genome sequence and assembly.</title>
        <authorList>
            <person name="Choudhury P."/>
            <person name="Gupta D."/>
            <person name="Sengupta K."/>
            <person name="Jawed A."/>
            <person name="Sultana N."/>
            <person name="Saha P."/>
        </authorList>
    </citation>
    <scope>NUCLEOTIDE SEQUENCE [LARGE SCALE GENOMIC DNA]</scope>
    <source>
        <strain evidence="3 4">NHPC-3</strain>
    </source>
</reference>